<dbReference type="AlphaFoldDB" id="A0A3M6UKN3"/>
<sequence length="173" mass="20218">MDEEQQKHQEELGLWKKEAKAAQDRFKEDITTMNRRHRGDIKRLERELTEAKEKSEHTKNADDSLVQNLEAKIVDLEYRLRQPLADSEEVLRLRTRLQESDKMLQSAEQQINELETRSESWRQEVPGYLFLNVVSYMVPSDLREGNVDDSRKRITAAVRQSGTKSRLGGNFSS</sequence>
<name>A0A3M6UKN3_POCDA</name>
<protein>
    <submittedName>
        <fullName evidence="3">Uncharacterized protein</fullName>
    </submittedName>
</protein>
<feature type="compositionally biased region" description="Basic and acidic residues" evidence="2">
    <location>
        <begin position="41"/>
        <end position="62"/>
    </location>
</feature>
<dbReference type="EMBL" id="RCHS01001299">
    <property type="protein sequence ID" value="RMX54216.1"/>
    <property type="molecule type" value="Genomic_DNA"/>
</dbReference>
<feature type="coiled-coil region" evidence="1">
    <location>
        <begin position="90"/>
        <end position="124"/>
    </location>
</feature>
<evidence type="ECO:0000256" key="1">
    <source>
        <dbReference type="SAM" id="Coils"/>
    </source>
</evidence>
<organism evidence="3 4">
    <name type="scientific">Pocillopora damicornis</name>
    <name type="common">Cauliflower coral</name>
    <name type="synonym">Millepora damicornis</name>
    <dbReference type="NCBI Taxonomy" id="46731"/>
    <lineage>
        <taxon>Eukaryota</taxon>
        <taxon>Metazoa</taxon>
        <taxon>Cnidaria</taxon>
        <taxon>Anthozoa</taxon>
        <taxon>Hexacorallia</taxon>
        <taxon>Scleractinia</taxon>
        <taxon>Astrocoeniina</taxon>
        <taxon>Pocilloporidae</taxon>
        <taxon>Pocillopora</taxon>
    </lineage>
</organism>
<dbReference type="Proteomes" id="UP000275408">
    <property type="component" value="Unassembled WGS sequence"/>
</dbReference>
<gene>
    <name evidence="3" type="ORF">pdam_00013666</name>
</gene>
<feature type="region of interest" description="Disordered" evidence="2">
    <location>
        <begin position="26"/>
        <end position="63"/>
    </location>
</feature>
<proteinExistence type="predicted"/>
<evidence type="ECO:0000313" key="3">
    <source>
        <dbReference type="EMBL" id="RMX54216.1"/>
    </source>
</evidence>
<evidence type="ECO:0000256" key="2">
    <source>
        <dbReference type="SAM" id="MobiDB-lite"/>
    </source>
</evidence>
<reference evidence="3 4" key="1">
    <citation type="journal article" date="2018" name="Sci. Rep.">
        <title>Comparative analysis of the Pocillopora damicornis genome highlights role of immune system in coral evolution.</title>
        <authorList>
            <person name="Cunning R."/>
            <person name="Bay R.A."/>
            <person name="Gillette P."/>
            <person name="Baker A.C."/>
            <person name="Traylor-Knowles N."/>
        </authorList>
    </citation>
    <scope>NUCLEOTIDE SEQUENCE [LARGE SCALE GENOMIC DNA]</scope>
    <source>
        <strain evidence="3">RSMAS</strain>
        <tissue evidence="3">Whole animal</tissue>
    </source>
</reference>
<accession>A0A3M6UKN3</accession>
<dbReference type="STRING" id="46731.A0A3M6UKN3"/>
<comment type="caution">
    <text evidence="3">The sequence shown here is derived from an EMBL/GenBank/DDBJ whole genome shotgun (WGS) entry which is preliminary data.</text>
</comment>
<keyword evidence="1" id="KW-0175">Coiled coil</keyword>
<dbReference type="OrthoDB" id="10256467at2759"/>
<evidence type="ECO:0000313" key="4">
    <source>
        <dbReference type="Proteomes" id="UP000275408"/>
    </source>
</evidence>
<keyword evidence="4" id="KW-1185">Reference proteome</keyword>